<evidence type="ECO:0000256" key="4">
    <source>
        <dbReference type="ARBA" id="ARBA00023136"/>
    </source>
</evidence>
<evidence type="ECO:0000256" key="3">
    <source>
        <dbReference type="ARBA" id="ARBA00022989"/>
    </source>
</evidence>
<accession>A0A8X6K3X6</accession>
<evidence type="ECO:0000256" key="2">
    <source>
        <dbReference type="ARBA" id="ARBA00022692"/>
    </source>
</evidence>
<keyword evidence="3 5" id="KW-1133">Transmembrane helix</keyword>
<dbReference type="InterPro" id="IPR005828">
    <property type="entry name" value="MFS_sugar_transport-like"/>
</dbReference>
<dbReference type="SUPFAM" id="SSF103473">
    <property type="entry name" value="MFS general substrate transporter"/>
    <property type="match status" value="1"/>
</dbReference>
<dbReference type="Gene3D" id="1.20.1250.20">
    <property type="entry name" value="MFS general substrate transporter like domains"/>
    <property type="match status" value="2"/>
</dbReference>
<sequence>MENESSLPPCGRKCKSGEDVELVARLSTPELELLPVPTRMSCCPEGLTCMLVFAIFAAVLGMFQFGYNTGVINAPQKIIQKFITDFLYYWLAYLSVVSTLFFVVFYAMGPGPIPWMITAELFSQQPRPAAMSITVTVNWFANFVVGLVFPIMQRFFENYTFLVFTMFLAGFWTFTYKKIPETKNKTFEEISALFRRDEDTININGMDVLRNSLQPADLLFEENKPADQCEFQHRHHCRLRNMPGGPVEGTPNHVEEAL</sequence>
<dbReference type="EMBL" id="BMAV01027891">
    <property type="protein sequence ID" value="GFS63193.1"/>
    <property type="molecule type" value="Genomic_DNA"/>
</dbReference>
<dbReference type="Proteomes" id="UP000886998">
    <property type="component" value="Unassembled WGS sequence"/>
</dbReference>
<name>A0A8X6K3X6_9ARAC</name>
<organism evidence="7 8">
    <name type="scientific">Trichonephila inaurata madagascariensis</name>
    <dbReference type="NCBI Taxonomy" id="2747483"/>
    <lineage>
        <taxon>Eukaryota</taxon>
        <taxon>Metazoa</taxon>
        <taxon>Ecdysozoa</taxon>
        <taxon>Arthropoda</taxon>
        <taxon>Chelicerata</taxon>
        <taxon>Arachnida</taxon>
        <taxon>Araneae</taxon>
        <taxon>Araneomorphae</taxon>
        <taxon>Entelegynae</taxon>
        <taxon>Araneoidea</taxon>
        <taxon>Nephilidae</taxon>
        <taxon>Trichonephila</taxon>
        <taxon>Trichonephila inaurata</taxon>
    </lineage>
</organism>
<evidence type="ECO:0000256" key="5">
    <source>
        <dbReference type="SAM" id="Phobius"/>
    </source>
</evidence>
<comment type="subcellular location">
    <subcellularLocation>
        <location evidence="1">Membrane</location>
        <topology evidence="1">Multi-pass membrane protein</topology>
    </subcellularLocation>
</comment>
<evidence type="ECO:0000313" key="7">
    <source>
        <dbReference type="EMBL" id="GFS63193.1"/>
    </source>
</evidence>
<keyword evidence="4 5" id="KW-0472">Membrane</keyword>
<keyword evidence="8" id="KW-1185">Reference proteome</keyword>
<dbReference type="PANTHER" id="PTHR23503">
    <property type="entry name" value="SOLUTE CARRIER FAMILY 2"/>
    <property type="match status" value="1"/>
</dbReference>
<dbReference type="PANTHER" id="PTHR23503:SF128">
    <property type="entry name" value="GLUCOSE TRANSPORTER TYPE 1"/>
    <property type="match status" value="1"/>
</dbReference>
<dbReference type="GO" id="GO:0015149">
    <property type="term" value="F:hexose transmembrane transporter activity"/>
    <property type="evidence" value="ECO:0007669"/>
    <property type="project" value="TreeGrafter"/>
</dbReference>
<dbReference type="PROSITE" id="PS50850">
    <property type="entry name" value="MFS"/>
    <property type="match status" value="1"/>
</dbReference>
<feature type="transmembrane region" description="Helical" evidence="5">
    <location>
        <begin position="158"/>
        <end position="176"/>
    </location>
</feature>
<keyword evidence="2 5" id="KW-0812">Transmembrane</keyword>
<evidence type="ECO:0000259" key="6">
    <source>
        <dbReference type="PROSITE" id="PS50850"/>
    </source>
</evidence>
<keyword evidence="7" id="KW-0813">Transport</keyword>
<dbReference type="InterPro" id="IPR045263">
    <property type="entry name" value="GLUT"/>
</dbReference>
<evidence type="ECO:0000313" key="8">
    <source>
        <dbReference type="Proteomes" id="UP000886998"/>
    </source>
</evidence>
<reference evidence="7" key="1">
    <citation type="submission" date="2020-08" db="EMBL/GenBank/DDBJ databases">
        <title>Multicomponent nature underlies the extraordinary mechanical properties of spider dragline silk.</title>
        <authorList>
            <person name="Kono N."/>
            <person name="Nakamura H."/>
            <person name="Mori M."/>
            <person name="Yoshida Y."/>
            <person name="Ohtoshi R."/>
            <person name="Malay A.D."/>
            <person name="Moran D.A.P."/>
            <person name="Tomita M."/>
            <person name="Numata K."/>
            <person name="Arakawa K."/>
        </authorList>
    </citation>
    <scope>NUCLEOTIDE SEQUENCE</scope>
</reference>
<dbReference type="InterPro" id="IPR036259">
    <property type="entry name" value="MFS_trans_sf"/>
</dbReference>
<dbReference type="AlphaFoldDB" id="A0A8X6K3X6"/>
<feature type="transmembrane region" description="Helical" evidence="5">
    <location>
        <begin position="47"/>
        <end position="67"/>
    </location>
</feature>
<dbReference type="InterPro" id="IPR020846">
    <property type="entry name" value="MFS_dom"/>
</dbReference>
<keyword evidence="7" id="KW-0762">Sugar transport</keyword>
<dbReference type="OrthoDB" id="4540492at2759"/>
<gene>
    <name evidence="7" type="primary">Glut1</name>
    <name evidence="7" type="ORF">TNIN_79451</name>
</gene>
<comment type="caution">
    <text evidence="7">The sequence shown here is derived from an EMBL/GenBank/DDBJ whole genome shotgun (WGS) entry which is preliminary data.</text>
</comment>
<dbReference type="GO" id="GO:0016020">
    <property type="term" value="C:membrane"/>
    <property type="evidence" value="ECO:0007669"/>
    <property type="project" value="UniProtKB-SubCell"/>
</dbReference>
<feature type="domain" description="Major facilitator superfamily (MFS) profile" evidence="6">
    <location>
        <begin position="1"/>
        <end position="183"/>
    </location>
</feature>
<feature type="transmembrane region" description="Helical" evidence="5">
    <location>
        <begin position="87"/>
        <end position="108"/>
    </location>
</feature>
<evidence type="ECO:0000256" key="1">
    <source>
        <dbReference type="ARBA" id="ARBA00004141"/>
    </source>
</evidence>
<feature type="transmembrane region" description="Helical" evidence="5">
    <location>
        <begin position="129"/>
        <end position="152"/>
    </location>
</feature>
<dbReference type="Pfam" id="PF00083">
    <property type="entry name" value="Sugar_tr"/>
    <property type="match status" value="1"/>
</dbReference>
<proteinExistence type="predicted"/>
<protein>
    <submittedName>
        <fullName evidence="7">Glucose transporter type 1</fullName>
    </submittedName>
</protein>